<keyword evidence="2" id="KW-1133">Transmembrane helix</keyword>
<protein>
    <submittedName>
        <fullName evidence="3">Divergent polysaccharide deacetylase family protein</fullName>
    </submittedName>
</protein>
<dbReference type="Pfam" id="PF04748">
    <property type="entry name" value="Polysacc_deac_2"/>
    <property type="match status" value="1"/>
</dbReference>
<dbReference type="RefSeq" id="WP_386072671.1">
    <property type="nucleotide sequence ID" value="NZ_JBHTJT010000006.1"/>
</dbReference>
<feature type="region of interest" description="Disordered" evidence="1">
    <location>
        <begin position="29"/>
        <end position="478"/>
    </location>
</feature>
<feature type="compositionally biased region" description="Polar residues" evidence="1">
    <location>
        <begin position="196"/>
        <end position="208"/>
    </location>
</feature>
<dbReference type="Proteomes" id="UP001597108">
    <property type="component" value="Unassembled WGS sequence"/>
</dbReference>
<feature type="compositionally biased region" description="Low complexity" evidence="1">
    <location>
        <begin position="235"/>
        <end position="272"/>
    </location>
</feature>
<accession>A0ABW3IL03</accession>
<feature type="compositionally biased region" description="Low complexity" evidence="1">
    <location>
        <begin position="400"/>
        <end position="417"/>
    </location>
</feature>
<sequence length="724" mass="73174">MGRGILSGLIWGSIISVFVLSAVSLLAPLPQRPGEAGEDLAAVEPEPEAEETAPEPDDLPEASTPPEADATDTPEPDTETADTSEPERPAPATQQTIGEAVSVPAGSEFRRPPPETEAALPVADPTSPVAGAPAVPPSVTQEGGLDLPSTEGAVRPDTPGMSVTAPVAPVIDEIAPEVTADASGGTVSRPEGESLSPVSGPNADSSLQLDGGGLPPAVTPQPVPTDTLEVTEAPTESLAASDAAPAESIAATDAAPVPAEGGAAVVEGTAPPEIGDVAERPAVEAAETTAPAVEAAQAATPATEAETPPAVSAALTSEESDAASPIAPVDPPAATPPVNGDAASEAEVVTASPGTRVEESEPAPTADGEQIAMAEPQTELPGPVAPERVAEEPQSGTAVPADGTDPLPAAPADALPEGGDEPDRPERMEIRRADPGEAAPEVGDEAPTVPGVRVLPLTDRSRGSSRLPQIGREPEGDEVAVAVEPEAEVDPLPGEAERPGLGALSRHAVPFSNPEGKPLFSVILIDDGSRTLDRQVLSTFNFPVTFAIDPALPDAAEAAEFYRSAGFEVVALATGLTPNATARDLEVALEANLAAVPEAVAIMDPAADGIGGRRALVEHAVEIAAGDGLGMIGWDRGLGAVRAASARAGHPAALIFRSLDEQGERSSVIQRYLDRAAFKAAQDGAVVMAGHAQPETVEALFRWAQDDKARDVALAPVSAVLRGQ</sequence>
<evidence type="ECO:0000256" key="1">
    <source>
        <dbReference type="SAM" id="MobiDB-lite"/>
    </source>
</evidence>
<feature type="transmembrane region" description="Helical" evidence="2">
    <location>
        <begin position="9"/>
        <end position="29"/>
    </location>
</feature>
<feature type="compositionally biased region" description="Acidic residues" evidence="1">
    <location>
        <begin position="69"/>
        <end position="84"/>
    </location>
</feature>
<evidence type="ECO:0000313" key="3">
    <source>
        <dbReference type="EMBL" id="MFD0978661.1"/>
    </source>
</evidence>
<keyword evidence="2" id="KW-0472">Membrane</keyword>
<dbReference type="SUPFAM" id="SSF88713">
    <property type="entry name" value="Glycoside hydrolase/deacetylase"/>
    <property type="match status" value="1"/>
</dbReference>
<dbReference type="EMBL" id="JBHTJT010000006">
    <property type="protein sequence ID" value="MFD0978661.1"/>
    <property type="molecule type" value="Genomic_DNA"/>
</dbReference>
<dbReference type="InterPro" id="IPR011330">
    <property type="entry name" value="Glyco_hydro/deAcase_b/a-brl"/>
</dbReference>
<keyword evidence="2" id="KW-0812">Transmembrane</keyword>
<evidence type="ECO:0000313" key="4">
    <source>
        <dbReference type="Proteomes" id="UP001597108"/>
    </source>
</evidence>
<comment type="caution">
    <text evidence="3">The sequence shown here is derived from an EMBL/GenBank/DDBJ whole genome shotgun (WGS) entry which is preliminary data.</text>
</comment>
<feature type="compositionally biased region" description="Low complexity" evidence="1">
    <location>
        <begin position="125"/>
        <end position="140"/>
    </location>
</feature>
<dbReference type="Gene3D" id="3.20.20.370">
    <property type="entry name" value="Glycoside hydrolase/deacetylase"/>
    <property type="match status" value="1"/>
</dbReference>
<dbReference type="InterPro" id="IPR006837">
    <property type="entry name" value="Divergent_DAC"/>
</dbReference>
<feature type="compositionally biased region" description="Low complexity" evidence="1">
    <location>
        <begin position="283"/>
        <end position="314"/>
    </location>
</feature>
<name>A0ABW3IL03_9RHOB</name>
<feature type="compositionally biased region" description="Acidic residues" evidence="1">
    <location>
        <begin position="45"/>
        <end position="60"/>
    </location>
</feature>
<dbReference type="CDD" id="cd10936">
    <property type="entry name" value="CE4_DAC2"/>
    <property type="match status" value="1"/>
</dbReference>
<gene>
    <name evidence="3" type="ORF">ACFQ2S_03260</name>
</gene>
<organism evidence="3 4">
    <name type="scientific">Tropicimonas aquimaris</name>
    <dbReference type="NCBI Taxonomy" id="914152"/>
    <lineage>
        <taxon>Bacteria</taxon>
        <taxon>Pseudomonadati</taxon>
        <taxon>Pseudomonadota</taxon>
        <taxon>Alphaproteobacteria</taxon>
        <taxon>Rhodobacterales</taxon>
        <taxon>Roseobacteraceae</taxon>
        <taxon>Tropicimonas</taxon>
    </lineage>
</organism>
<keyword evidence="4" id="KW-1185">Reference proteome</keyword>
<evidence type="ECO:0000256" key="2">
    <source>
        <dbReference type="SAM" id="Phobius"/>
    </source>
</evidence>
<feature type="compositionally biased region" description="Basic and acidic residues" evidence="1">
    <location>
        <begin position="421"/>
        <end position="435"/>
    </location>
</feature>
<proteinExistence type="predicted"/>
<reference evidence="4" key="1">
    <citation type="journal article" date="2019" name="Int. J. Syst. Evol. Microbiol.">
        <title>The Global Catalogue of Microorganisms (GCM) 10K type strain sequencing project: providing services to taxonomists for standard genome sequencing and annotation.</title>
        <authorList>
            <consortium name="The Broad Institute Genomics Platform"/>
            <consortium name="The Broad Institute Genome Sequencing Center for Infectious Disease"/>
            <person name="Wu L."/>
            <person name="Ma J."/>
        </authorList>
    </citation>
    <scope>NUCLEOTIDE SEQUENCE [LARGE SCALE GENOMIC DNA]</scope>
    <source>
        <strain evidence="4">CCUG 60524</strain>
    </source>
</reference>